<keyword evidence="9" id="KW-1185">Reference proteome</keyword>
<dbReference type="GO" id="GO:0005506">
    <property type="term" value="F:iron ion binding"/>
    <property type="evidence" value="ECO:0007669"/>
    <property type="project" value="InterPro"/>
</dbReference>
<evidence type="ECO:0000256" key="5">
    <source>
        <dbReference type="ARBA" id="ARBA00023002"/>
    </source>
</evidence>
<keyword evidence="6" id="KW-0408">Iron</keyword>
<name>A0A835HQL0_9MAGN</name>
<evidence type="ECO:0000313" key="9">
    <source>
        <dbReference type="Proteomes" id="UP000631114"/>
    </source>
</evidence>
<dbReference type="PRINTS" id="PR00463">
    <property type="entry name" value="EP450I"/>
</dbReference>
<dbReference type="AlphaFoldDB" id="A0A835HQL0"/>
<evidence type="ECO:0000256" key="1">
    <source>
        <dbReference type="ARBA" id="ARBA00001971"/>
    </source>
</evidence>
<organism evidence="8 9">
    <name type="scientific">Coptis chinensis</name>
    <dbReference type="NCBI Taxonomy" id="261450"/>
    <lineage>
        <taxon>Eukaryota</taxon>
        <taxon>Viridiplantae</taxon>
        <taxon>Streptophyta</taxon>
        <taxon>Embryophyta</taxon>
        <taxon>Tracheophyta</taxon>
        <taxon>Spermatophyta</taxon>
        <taxon>Magnoliopsida</taxon>
        <taxon>Ranunculales</taxon>
        <taxon>Ranunculaceae</taxon>
        <taxon>Coptidoideae</taxon>
        <taxon>Coptis</taxon>
    </lineage>
</organism>
<protein>
    <submittedName>
        <fullName evidence="8">Uncharacterized protein</fullName>
    </submittedName>
</protein>
<evidence type="ECO:0000256" key="2">
    <source>
        <dbReference type="ARBA" id="ARBA00010617"/>
    </source>
</evidence>
<sequence>MDRGSATELIAEFEEVLFLRMLILLRKSNEDMGQDEVYTLVNSTLTAGALDNIVRTFRVGIVELKLSVEELRDHHIPALHSFAAIFIVGSIRCGSLSAAALVVKDAVEKSLREYDEELNRGKTRFHALLQETQELLGGFSSADFFPWLRWIHKLDGLDTKLEKNFRQLDKFYDEVIEDHLDPKRPKPGVEDLVDVLLRLQRDPTQRNSHSLSSDQIKGVLADMFIAGTDTSSATLTWTMTELIKNPTMMKKAQGK</sequence>
<comment type="caution">
    <text evidence="8">The sequence shown here is derived from an EMBL/GenBank/DDBJ whole genome shotgun (WGS) entry which is preliminary data.</text>
</comment>
<accession>A0A835HQL0</accession>
<evidence type="ECO:0000313" key="8">
    <source>
        <dbReference type="EMBL" id="KAF9603096.1"/>
    </source>
</evidence>
<evidence type="ECO:0000256" key="7">
    <source>
        <dbReference type="ARBA" id="ARBA00023033"/>
    </source>
</evidence>
<dbReference type="InterPro" id="IPR002401">
    <property type="entry name" value="Cyt_P450_E_grp-I"/>
</dbReference>
<dbReference type="GO" id="GO:0004497">
    <property type="term" value="F:monooxygenase activity"/>
    <property type="evidence" value="ECO:0007669"/>
    <property type="project" value="UniProtKB-KW"/>
</dbReference>
<dbReference type="GO" id="GO:0020037">
    <property type="term" value="F:heme binding"/>
    <property type="evidence" value="ECO:0007669"/>
    <property type="project" value="InterPro"/>
</dbReference>
<dbReference type="GO" id="GO:0016705">
    <property type="term" value="F:oxidoreductase activity, acting on paired donors, with incorporation or reduction of molecular oxygen"/>
    <property type="evidence" value="ECO:0007669"/>
    <property type="project" value="InterPro"/>
</dbReference>
<dbReference type="OrthoDB" id="2789670at2759"/>
<keyword evidence="4" id="KW-0479">Metal-binding</keyword>
<comment type="cofactor">
    <cofactor evidence="1">
        <name>heme</name>
        <dbReference type="ChEBI" id="CHEBI:30413"/>
    </cofactor>
</comment>
<dbReference type="Proteomes" id="UP000631114">
    <property type="component" value="Unassembled WGS sequence"/>
</dbReference>
<keyword evidence="5" id="KW-0560">Oxidoreductase</keyword>
<dbReference type="Gene3D" id="1.10.630.10">
    <property type="entry name" value="Cytochrome P450"/>
    <property type="match status" value="1"/>
</dbReference>
<reference evidence="8 9" key="1">
    <citation type="submission" date="2020-10" db="EMBL/GenBank/DDBJ databases">
        <title>The Coptis chinensis genome and diversification of protoberbering-type alkaloids.</title>
        <authorList>
            <person name="Wang B."/>
            <person name="Shu S."/>
            <person name="Song C."/>
            <person name="Liu Y."/>
        </authorList>
    </citation>
    <scope>NUCLEOTIDE SEQUENCE [LARGE SCALE GENOMIC DNA]</scope>
    <source>
        <strain evidence="8">HL-2020</strain>
        <tissue evidence="8">Leaf</tissue>
    </source>
</reference>
<dbReference type="PANTHER" id="PTHR47955:SF19">
    <property type="entry name" value="CYTOCHROME P450 71A9-LIKE ISOFORM X1"/>
    <property type="match status" value="1"/>
</dbReference>
<proteinExistence type="inferred from homology"/>
<dbReference type="EMBL" id="JADFTS010000006">
    <property type="protein sequence ID" value="KAF9603096.1"/>
    <property type="molecule type" value="Genomic_DNA"/>
</dbReference>
<evidence type="ECO:0000256" key="4">
    <source>
        <dbReference type="ARBA" id="ARBA00022723"/>
    </source>
</evidence>
<dbReference type="SUPFAM" id="SSF48264">
    <property type="entry name" value="Cytochrome P450"/>
    <property type="match status" value="1"/>
</dbReference>
<comment type="similarity">
    <text evidence="2">Belongs to the cytochrome P450 family.</text>
</comment>
<evidence type="ECO:0000256" key="3">
    <source>
        <dbReference type="ARBA" id="ARBA00022617"/>
    </source>
</evidence>
<gene>
    <name evidence="8" type="ORF">IFM89_033821</name>
</gene>
<dbReference type="InterPro" id="IPR036396">
    <property type="entry name" value="Cyt_P450_sf"/>
</dbReference>
<dbReference type="PANTHER" id="PTHR47955">
    <property type="entry name" value="CYTOCHROME P450 FAMILY 71 PROTEIN"/>
    <property type="match status" value="1"/>
</dbReference>
<keyword evidence="3" id="KW-0349">Heme</keyword>
<dbReference type="InterPro" id="IPR001128">
    <property type="entry name" value="Cyt_P450"/>
</dbReference>
<keyword evidence="7" id="KW-0503">Monooxygenase</keyword>
<dbReference type="Pfam" id="PF00067">
    <property type="entry name" value="p450"/>
    <property type="match status" value="1"/>
</dbReference>
<dbReference type="GO" id="GO:0044550">
    <property type="term" value="P:secondary metabolite biosynthetic process"/>
    <property type="evidence" value="ECO:0007669"/>
    <property type="project" value="UniProtKB-ARBA"/>
</dbReference>
<evidence type="ECO:0000256" key="6">
    <source>
        <dbReference type="ARBA" id="ARBA00023004"/>
    </source>
</evidence>